<proteinExistence type="predicted"/>
<dbReference type="Pfam" id="PF07978">
    <property type="entry name" value="NIPSNAP"/>
    <property type="match status" value="1"/>
</dbReference>
<dbReference type="SUPFAM" id="SSF54909">
    <property type="entry name" value="Dimeric alpha+beta barrel"/>
    <property type="match status" value="1"/>
</dbReference>
<dbReference type="InterPro" id="IPR011008">
    <property type="entry name" value="Dimeric_a/b-barrel"/>
</dbReference>
<name>A0A645GGV3_9ZZZZ</name>
<reference evidence="2" key="1">
    <citation type="submission" date="2019-08" db="EMBL/GenBank/DDBJ databases">
        <authorList>
            <person name="Kucharzyk K."/>
            <person name="Murdoch R.W."/>
            <person name="Higgins S."/>
            <person name="Loffler F."/>
        </authorList>
    </citation>
    <scope>NUCLEOTIDE SEQUENCE</scope>
</reference>
<evidence type="ECO:0000259" key="1">
    <source>
        <dbReference type="Pfam" id="PF07978"/>
    </source>
</evidence>
<dbReference type="EMBL" id="VSSQ01075642">
    <property type="protein sequence ID" value="MPN26191.1"/>
    <property type="molecule type" value="Genomic_DNA"/>
</dbReference>
<comment type="caution">
    <text evidence="2">The sequence shown here is derived from an EMBL/GenBank/DDBJ whole genome shotgun (WGS) entry which is preliminary data.</text>
</comment>
<dbReference type="AlphaFoldDB" id="A0A645GGV3"/>
<sequence>MIYELRTYYIKPGKMEDIHNRFSNLTIDLFRKYGMNIEFYINPIFMRKF</sequence>
<gene>
    <name evidence="2" type="ORF">SDC9_173615</name>
</gene>
<accession>A0A645GGV3</accession>
<protein>
    <recommendedName>
        <fullName evidence="1">NIPSNAP domain-containing protein</fullName>
    </recommendedName>
</protein>
<evidence type="ECO:0000313" key="2">
    <source>
        <dbReference type="EMBL" id="MPN26191.1"/>
    </source>
</evidence>
<feature type="domain" description="NIPSNAP" evidence="1">
    <location>
        <begin position="3"/>
        <end position="38"/>
    </location>
</feature>
<dbReference type="Gene3D" id="3.30.70.100">
    <property type="match status" value="1"/>
</dbReference>
<dbReference type="InterPro" id="IPR012577">
    <property type="entry name" value="NIPSNAP"/>
</dbReference>
<organism evidence="2">
    <name type="scientific">bioreactor metagenome</name>
    <dbReference type="NCBI Taxonomy" id="1076179"/>
    <lineage>
        <taxon>unclassified sequences</taxon>
        <taxon>metagenomes</taxon>
        <taxon>ecological metagenomes</taxon>
    </lineage>
</organism>